<gene>
    <name evidence="1" type="ORF">AFUB_097460</name>
</gene>
<protein>
    <submittedName>
        <fullName evidence="1">Uncharacterized protein</fullName>
    </submittedName>
</protein>
<proteinExistence type="predicted"/>
<reference evidence="1 2" key="1">
    <citation type="journal article" date="2008" name="PLoS Genet.">
        <title>Genomic islands in the pathogenic filamentous fungus Aspergillus fumigatus.</title>
        <authorList>
            <person name="Fedorova N.D."/>
            <person name="Khaldi N."/>
            <person name="Joardar V.S."/>
            <person name="Maiti R."/>
            <person name="Amedeo P."/>
            <person name="Anderson M.J."/>
            <person name="Crabtree J."/>
            <person name="Silva J.C."/>
            <person name="Badger J.H."/>
            <person name="Albarraq A."/>
            <person name="Angiuoli S."/>
            <person name="Bussey H."/>
            <person name="Bowyer P."/>
            <person name="Cotty P.J."/>
            <person name="Dyer P.S."/>
            <person name="Egan A."/>
            <person name="Galens K."/>
            <person name="Fraser-Liggett C.M."/>
            <person name="Haas B.J."/>
            <person name="Inman J.M."/>
            <person name="Kent R."/>
            <person name="Lemieux S."/>
            <person name="Malavazi I."/>
            <person name="Orvis J."/>
            <person name="Roemer T."/>
            <person name="Ronning C.M."/>
            <person name="Sundaram J.P."/>
            <person name="Sutton G."/>
            <person name="Turner G."/>
            <person name="Venter J.C."/>
            <person name="White O.R."/>
            <person name="Whitty B.R."/>
            <person name="Youngman P."/>
            <person name="Wolfe K.H."/>
            <person name="Goldman G.H."/>
            <person name="Wortman J.R."/>
            <person name="Jiang B."/>
            <person name="Denning D.W."/>
            <person name="Nierman W.C."/>
        </authorList>
    </citation>
    <scope>NUCLEOTIDE SEQUENCE [LARGE SCALE GENOMIC DNA]</scope>
    <source>
        <strain evidence="2">CBS 144.89 / FGSC A1163 / CEA10</strain>
    </source>
</reference>
<name>B0YE11_ASPFC</name>
<dbReference type="OrthoDB" id="4185642at2759"/>
<dbReference type="EMBL" id="DS499602">
    <property type="protein sequence ID" value="EDP47895.1"/>
    <property type="molecule type" value="Genomic_DNA"/>
</dbReference>
<sequence length="219" mass="25300">MSFENVVPTEILFKGKLHASKYAAIFLVVVRGHKCVMKVVSLLDGAYQLTSLLKYLQHHGRGPRRYYEPEGRELDIHVLECSAYRRLKEHGLCDSGLVPNFLGSMRKFDPHLCQPHLNSFLYDEHLPSAIFLDYIPDLEMINIHNCTEKRLNNLITGVQEIHRALGPEAKEHDELRHMTKGKYLTMKGGYYARKKKLSSDLLNACHCYHWGLVLPLREM</sequence>
<organism evidence="1 2">
    <name type="scientific">Aspergillus fumigatus (strain CBS 144.89 / FGSC A1163 / CEA10)</name>
    <name type="common">Neosartorya fumigata</name>
    <dbReference type="NCBI Taxonomy" id="451804"/>
    <lineage>
        <taxon>Eukaryota</taxon>
        <taxon>Fungi</taxon>
        <taxon>Dikarya</taxon>
        <taxon>Ascomycota</taxon>
        <taxon>Pezizomycotina</taxon>
        <taxon>Eurotiomycetes</taxon>
        <taxon>Eurotiomycetidae</taxon>
        <taxon>Eurotiales</taxon>
        <taxon>Aspergillaceae</taxon>
        <taxon>Aspergillus</taxon>
        <taxon>Aspergillus subgen. Fumigati</taxon>
    </lineage>
</organism>
<keyword evidence="2" id="KW-1185">Reference proteome</keyword>
<accession>B0YE11</accession>
<evidence type="ECO:0000313" key="2">
    <source>
        <dbReference type="Proteomes" id="UP000001699"/>
    </source>
</evidence>
<dbReference type="Proteomes" id="UP000001699">
    <property type="component" value="Unassembled WGS sequence"/>
</dbReference>
<dbReference type="AlphaFoldDB" id="B0YE11"/>
<evidence type="ECO:0000313" key="1">
    <source>
        <dbReference type="EMBL" id="EDP47895.1"/>
    </source>
</evidence>
<dbReference type="HOGENOM" id="CLU_076921_0_0_1"/>